<accession>A0A087FYG5</accession>
<dbReference type="EMBL" id="KL986586">
    <property type="protein sequence ID" value="KFK22667.1"/>
    <property type="molecule type" value="Genomic_DNA"/>
</dbReference>
<evidence type="ECO:0000256" key="2">
    <source>
        <dbReference type="ARBA" id="ARBA00022737"/>
    </source>
</evidence>
<keyword evidence="1" id="KW-0433">Leucine-rich repeat</keyword>
<evidence type="ECO:0000313" key="3">
    <source>
        <dbReference type="EMBL" id="KFK22667.1"/>
    </source>
</evidence>
<evidence type="ECO:0000256" key="1">
    <source>
        <dbReference type="ARBA" id="ARBA00022614"/>
    </source>
</evidence>
<dbReference type="InterPro" id="IPR011713">
    <property type="entry name" value="Leu-rich_rpt_3"/>
</dbReference>
<reference evidence="4" key="1">
    <citation type="journal article" date="2015" name="Nat. Plants">
        <title>Genome expansion of Arabis alpina linked with retrotransposition and reduced symmetric DNA methylation.</title>
        <authorList>
            <person name="Willing E.M."/>
            <person name="Rawat V."/>
            <person name="Mandakova T."/>
            <person name="Maumus F."/>
            <person name="James G.V."/>
            <person name="Nordstroem K.J."/>
            <person name="Becker C."/>
            <person name="Warthmann N."/>
            <person name="Chica C."/>
            <person name="Szarzynska B."/>
            <person name="Zytnicki M."/>
            <person name="Albani M.C."/>
            <person name="Kiefer C."/>
            <person name="Bergonzi S."/>
            <person name="Castaings L."/>
            <person name="Mateos J.L."/>
            <person name="Berns M.C."/>
            <person name="Bujdoso N."/>
            <person name="Piofczyk T."/>
            <person name="de Lorenzo L."/>
            <person name="Barrero-Sicilia C."/>
            <person name="Mateos I."/>
            <person name="Piednoel M."/>
            <person name="Hagmann J."/>
            <person name="Chen-Min-Tao R."/>
            <person name="Iglesias-Fernandez R."/>
            <person name="Schuster S.C."/>
            <person name="Alonso-Blanco C."/>
            <person name="Roudier F."/>
            <person name="Carbonero P."/>
            <person name="Paz-Ares J."/>
            <person name="Davis S.J."/>
            <person name="Pecinka A."/>
            <person name="Quesneville H."/>
            <person name="Colot V."/>
            <person name="Lysak M.A."/>
            <person name="Weigel D."/>
            <person name="Coupland G."/>
            <person name="Schneeberger K."/>
        </authorList>
    </citation>
    <scope>NUCLEOTIDE SEQUENCE [LARGE SCALE GENOMIC DNA]</scope>
    <source>
        <strain evidence="4">cv. Pajares</strain>
    </source>
</reference>
<keyword evidence="4" id="KW-1185">Reference proteome</keyword>
<dbReference type="Gramene" id="KFK22667">
    <property type="protein sequence ID" value="KFK22667"/>
    <property type="gene ID" value="AALP_AAs49424U000100"/>
</dbReference>
<dbReference type="Proteomes" id="UP000029120">
    <property type="component" value="Unassembled WGS sequence"/>
</dbReference>
<feature type="non-terminal residue" evidence="3">
    <location>
        <position position="22"/>
    </location>
</feature>
<organism evidence="3 4">
    <name type="scientific">Arabis alpina</name>
    <name type="common">Alpine rock-cress</name>
    <dbReference type="NCBI Taxonomy" id="50452"/>
    <lineage>
        <taxon>Eukaryota</taxon>
        <taxon>Viridiplantae</taxon>
        <taxon>Streptophyta</taxon>
        <taxon>Embryophyta</taxon>
        <taxon>Tracheophyta</taxon>
        <taxon>Spermatophyta</taxon>
        <taxon>Magnoliopsida</taxon>
        <taxon>eudicotyledons</taxon>
        <taxon>Gunneridae</taxon>
        <taxon>Pentapetalae</taxon>
        <taxon>rosids</taxon>
        <taxon>malvids</taxon>
        <taxon>Brassicales</taxon>
        <taxon>Brassicaceae</taxon>
        <taxon>Arabideae</taxon>
        <taxon>Arabis</taxon>
    </lineage>
</organism>
<proteinExistence type="predicted"/>
<dbReference type="AlphaFoldDB" id="A0A087FYG5"/>
<keyword evidence="2" id="KW-0677">Repeat</keyword>
<dbReference type="Pfam" id="PF07725">
    <property type="entry name" value="LRR_3"/>
    <property type="match status" value="1"/>
</dbReference>
<gene>
    <name evidence="3" type="ORF">AALP_AAs49424U000100</name>
</gene>
<sequence length="22" mass="2605">MYDSELEKLWDGVQSLTCLKDM</sequence>
<protein>
    <submittedName>
        <fullName evidence="3">Uncharacterized protein</fullName>
    </submittedName>
</protein>
<evidence type="ECO:0000313" key="4">
    <source>
        <dbReference type="Proteomes" id="UP000029120"/>
    </source>
</evidence>
<name>A0A087FYG5_ARAAL</name>